<accession>A0ABP7RH95</accession>
<dbReference type="EMBL" id="BAAAZD010000001">
    <property type="protein sequence ID" value="GAA3997203.1"/>
    <property type="molecule type" value="Genomic_DNA"/>
</dbReference>
<sequence>MIRIQAQQRAGGESRLAGIHMAILTLRCMEHYREVAGDHHSALVLLAVVAISAERLTRVGLPEDLRSLEAPFPQEALGVCNISSIAVATGLNRETTRRYVNRLIERAILERGPDGTVQFTAGYLQSGSIASLLQMQLDTLGRSVTEFLRMGAMTILED</sequence>
<evidence type="ECO:0000313" key="1">
    <source>
        <dbReference type="EMBL" id="GAA3997203.1"/>
    </source>
</evidence>
<proteinExistence type="predicted"/>
<comment type="caution">
    <text evidence="1">The sequence shown here is derived from an EMBL/GenBank/DDBJ whole genome shotgun (WGS) entry which is preliminary data.</text>
</comment>
<evidence type="ECO:0000313" key="2">
    <source>
        <dbReference type="Proteomes" id="UP001501310"/>
    </source>
</evidence>
<reference evidence="2" key="1">
    <citation type="journal article" date="2019" name="Int. J. Syst. Evol. Microbiol.">
        <title>The Global Catalogue of Microorganisms (GCM) 10K type strain sequencing project: providing services to taxonomists for standard genome sequencing and annotation.</title>
        <authorList>
            <consortium name="The Broad Institute Genomics Platform"/>
            <consortium name="The Broad Institute Genome Sequencing Center for Infectious Disease"/>
            <person name="Wu L."/>
            <person name="Ma J."/>
        </authorList>
    </citation>
    <scope>NUCLEOTIDE SEQUENCE [LARGE SCALE GENOMIC DNA]</scope>
    <source>
        <strain evidence="2">JCM 16603</strain>
    </source>
</reference>
<dbReference type="RefSeq" id="WP_344708407.1">
    <property type="nucleotide sequence ID" value="NZ_BAAAZD010000001.1"/>
</dbReference>
<protein>
    <recommendedName>
        <fullName evidence="3">HTH iclR-type domain-containing protein</fullName>
    </recommendedName>
</protein>
<organism evidence="1 2">
    <name type="scientific">Sphingomonas humi</name>
    <dbReference type="NCBI Taxonomy" id="335630"/>
    <lineage>
        <taxon>Bacteria</taxon>
        <taxon>Pseudomonadati</taxon>
        <taxon>Pseudomonadota</taxon>
        <taxon>Alphaproteobacteria</taxon>
        <taxon>Sphingomonadales</taxon>
        <taxon>Sphingomonadaceae</taxon>
        <taxon>Sphingomonas</taxon>
    </lineage>
</organism>
<keyword evidence="2" id="KW-1185">Reference proteome</keyword>
<gene>
    <name evidence="1" type="ORF">GCM10022211_03150</name>
</gene>
<dbReference type="Proteomes" id="UP001501310">
    <property type="component" value="Unassembled WGS sequence"/>
</dbReference>
<name>A0ABP7RH95_9SPHN</name>
<evidence type="ECO:0008006" key="3">
    <source>
        <dbReference type="Google" id="ProtNLM"/>
    </source>
</evidence>